<keyword evidence="1" id="KW-0677">Repeat</keyword>
<evidence type="ECO:0000256" key="2">
    <source>
        <dbReference type="ARBA" id="ARBA00023043"/>
    </source>
</evidence>
<feature type="repeat" description="ANK" evidence="3">
    <location>
        <begin position="929"/>
        <end position="961"/>
    </location>
</feature>
<accession>A0AAV9GE12</accession>
<sequence>MAADDEGASLNWETHETQIRNLFISQNKTWKEVATIMSEEHQFTATERQYKYRFPGLKNVKEDEWAYIEEEIRSRAAIGKLSLPCLHEQPLPMSRVSRGIARARIARSGITKQSSIQSRQRHLHNGRITVRTPPPLSVALPPSNPTDQQMFDGPEWGVDHGAATGFSPLAQGSPTATEGFGVLFDFEAASSGNPACTWETSRPFQVAPDAPIASRRSPSTMRLDHQLWGHSLSYHRSQSWSPSVRESPAQFLADCTAFDFTDNLHRSLTVNLPWFQVLGAIEGEPDHRGRRLEIAPPSAIIRGFHDTTPSNSIIERRKVLSDILGFPAQSVVEVATRFNGYIPERREGDLPRTLEQILDPAANPLPALFALITYFATNNTLNGSKMDQFLKWVIENQYLSFLQQFMALQLPTIHAFAKHVFESAIRIKSVPLLSELLDRGVDFGSVAQKIVSIGDHAFTRRVLMKMDSKYFEQDAGGKLFHGLVSAGLFDLAKILLDNGVSADVRAPSGGNTALFQAVCSGEIERVQFLTEAGADILAMTGWKYRDDINGNNPLARAISRNRANFVALMLKHNPNRELTGNIQGKPIIQWASIHRKRICELLLNHAATESPGVLLGDLLDAAVMGGQAWTDYIQKHSYGISDSQLEQVLEQAIESGHSAAVATLLVHGVDPNGPTLTERPIKTALGLKRLEYVELLLRHKAKLSHPGLLDLAVRFPDTSALTILLPHCTDPRERMQALVTAINRGHGDNTVLALAQILLRSGVNIDTPGLRLNPLQSAAREGDIKMVSFLLQKGANVNAAAFECGGRTALQAAMEGEYGIKMAKILLRKGADILAPPAMVDGCTALESFCHSYSAIEDSRRSEMFFNELLDAGAEVNRPDGEPSSVLHGVILMGWHKTLARCLEPQYQTIADHMWRDELASQDDPEQYKSLTPTQLAVSEGDMEALKLLLDYGTDVNELPGDEFGRTALQAACEKEIGPAKTELIHFLLDRGADVNAEAGLEYGVTALQAAAITGDIKIVELLISKGAEVNAMASLEEGRYAIEGAAEHGRLDTVKMLLNAGARGNLELGTGFDYAIELAEENGHFAVANLLKTEGPDYLAMAV</sequence>
<reference evidence="5" key="1">
    <citation type="journal article" date="2023" name="Mol. Phylogenet. Evol.">
        <title>Genome-scale phylogeny and comparative genomics of the fungal order Sordariales.</title>
        <authorList>
            <person name="Hensen N."/>
            <person name="Bonometti L."/>
            <person name="Westerberg I."/>
            <person name="Brannstrom I.O."/>
            <person name="Guillou S."/>
            <person name="Cros-Aarteil S."/>
            <person name="Calhoun S."/>
            <person name="Haridas S."/>
            <person name="Kuo A."/>
            <person name="Mondo S."/>
            <person name="Pangilinan J."/>
            <person name="Riley R."/>
            <person name="LaButti K."/>
            <person name="Andreopoulos B."/>
            <person name="Lipzen A."/>
            <person name="Chen C."/>
            <person name="Yan M."/>
            <person name="Daum C."/>
            <person name="Ng V."/>
            <person name="Clum A."/>
            <person name="Steindorff A."/>
            <person name="Ohm R.A."/>
            <person name="Martin F."/>
            <person name="Silar P."/>
            <person name="Natvig D.O."/>
            <person name="Lalanne C."/>
            <person name="Gautier V."/>
            <person name="Ament-Velasquez S.L."/>
            <person name="Kruys A."/>
            <person name="Hutchinson M.I."/>
            <person name="Powell A.J."/>
            <person name="Barry K."/>
            <person name="Miller A.N."/>
            <person name="Grigoriev I.V."/>
            <person name="Debuchy R."/>
            <person name="Gladieux P."/>
            <person name="Hiltunen Thoren M."/>
            <person name="Johannesson H."/>
        </authorList>
    </citation>
    <scope>NUCLEOTIDE SEQUENCE</scope>
    <source>
        <strain evidence="5">PSN243</strain>
    </source>
</reference>
<dbReference type="PANTHER" id="PTHR24198">
    <property type="entry name" value="ANKYRIN REPEAT AND PROTEIN KINASE DOMAIN-CONTAINING PROTEIN"/>
    <property type="match status" value="1"/>
</dbReference>
<dbReference type="Gene3D" id="1.25.40.20">
    <property type="entry name" value="Ankyrin repeat-containing domain"/>
    <property type="match status" value="3"/>
</dbReference>
<dbReference type="PANTHER" id="PTHR24198:SF165">
    <property type="entry name" value="ANKYRIN REPEAT-CONTAINING PROTEIN-RELATED"/>
    <property type="match status" value="1"/>
</dbReference>
<feature type="domain" description="Clr5" evidence="4">
    <location>
        <begin position="11"/>
        <end position="54"/>
    </location>
</feature>
<keyword evidence="6" id="KW-1185">Reference proteome</keyword>
<dbReference type="InterPro" id="IPR036770">
    <property type="entry name" value="Ankyrin_rpt-contain_sf"/>
</dbReference>
<feature type="repeat" description="ANK" evidence="3">
    <location>
        <begin position="1003"/>
        <end position="1035"/>
    </location>
</feature>
<dbReference type="AlphaFoldDB" id="A0AAV9GE12"/>
<dbReference type="InterPro" id="IPR002110">
    <property type="entry name" value="Ankyrin_rpt"/>
</dbReference>
<feature type="repeat" description="ANK" evidence="3">
    <location>
        <begin position="509"/>
        <end position="541"/>
    </location>
</feature>
<dbReference type="InterPro" id="IPR025676">
    <property type="entry name" value="Clr5_dom"/>
</dbReference>
<organism evidence="5 6">
    <name type="scientific">Podospora aff. communis PSN243</name>
    <dbReference type="NCBI Taxonomy" id="3040156"/>
    <lineage>
        <taxon>Eukaryota</taxon>
        <taxon>Fungi</taxon>
        <taxon>Dikarya</taxon>
        <taxon>Ascomycota</taxon>
        <taxon>Pezizomycotina</taxon>
        <taxon>Sordariomycetes</taxon>
        <taxon>Sordariomycetidae</taxon>
        <taxon>Sordariales</taxon>
        <taxon>Podosporaceae</taxon>
        <taxon>Podospora</taxon>
    </lineage>
</organism>
<dbReference type="EMBL" id="MU865959">
    <property type="protein sequence ID" value="KAK4446190.1"/>
    <property type="molecule type" value="Genomic_DNA"/>
</dbReference>
<feature type="repeat" description="ANK" evidence="3">
    <location>
        <begin position="770"/>
        <end position="802"/>
    </location>
</feature>
<evidence type="ECO:0000313" key="6">
    <source>
        <dbReference type="Proteomes" id="UP001321760"/>
    </source>
</evidence>
<reference evidence="5" key="2">
    <citation type="submission" date="2023-05" db="EMBL/GenBank/DDBJ databases">
        <authorList>
            <consortium name="Lawrence Berkeley National Laboratory"/>
            <person name="Steindorff A."/>
            <person name="Hensen N."/>
            <person name="Bonometti L."/>
            <person name="Westerberg I."/>
            <person name="Brannstrom I.O."/>
            <person name="Guillou S."/>
            <person name="Cros-Aarteil S."/>
            <person name="Calhoun S."/>
            <person name="Haridas S."/>
            <person name="Kuo A."/>
            <person name="Mondo S."/>
            <person name="Pangilinan J."/>
            <person name="Riley R."/>
            <person name="Labutti K."/>
            <person name="Andreopoulos B."/>
            <person name="Lipzen A."/>
            <person name="Chen C."/>
            <person name="Yanf M."/>
            <person name="Daum C."/>
            <person name="Ng V."/>
            <person name="Clum A."/>
            <person name="Ohm R."/>
            <person name="Martin F."/>
            <person name="Silar P."/>
            <person name="Natvig D."/>
            <person name="Lalanne C."/>
            <person name="Gautier V."/>
            <person name="Ament-Velasquez S.L."/>
            <person name="Kruys A."/>
            <person name="Hutchinson M.I."/>
            <person name="Powell A.J."/>
            <person name="Barry K."/>
            <person name="Miller A.N."/>
            <person name="Grigoriev I.V."/>
            <person name="Debuchy R."/>
            <person name="Gladieux P."/>
            <person name="Thoren M.H."/>
            <person name="Johannesson H."/>
        </authorList>
    </citation>
    <scope>NUCLEOTIDE SEQUENCE</scope>
    <source>
        <strain evidence="5">PSN243</strain>
    </source>
</reference>
<dbReference type="PROSITE" id="PS50297">
    <property type="entry name" value="ANK_REP_REGION"/>
    <property type="match status" value="5"/>
</dbReference>
<protein>
    <submittedName>
        <fullName evidence="5">Ankyrin</fullName>
    </submittedName>
</protein>
<keyword evidence="2 3" id="KW-0040">ANK repeat</keyword>
<feature type="repeat" description="ANK" evidence="3">
    <location>
        <begin position="1038"/>
        <end position="1070"/>
    </location>
</feature>
<comment type="caution">
    <text evidence="5">The sequence shown here is derived from an EMBL/GenBank/DDBJ whole genome shotgun (WGS) entry which is preliminary data.</text>
</comment>
<dbReference type="SUPFAM" id="SSF48403">
    <property type="entry name" value="Ankyrin repeat"/>
    <property type="match status" value="2"/>
</dbReference>
<dbReference type="Pfam" id="PF13637">
    <property type="entry name" value="Ank_4"/>
    <property type="match status" value="1"/>
</dbReference>
<evidence type="ECO:0000259" key="4">
    <source>
        <dbReference type="Pfam" id="PF14420"/>
    </source>
</evidence>
<dbReference type="Pfam" id="PF12796">
    <property type="entry name" value="Ank_2"/>
    <property type="match status" value="2"/>
</dbReference>
<dbReference type="Pfam" id="PF14420">
    <property type="entry name" value="Clr5"/>
    <property type="match status" value="1"/>
</dbReference>
<feature type="repeat" description="ANK" evidence="3">
    <location>
        <begin position="964"/>
        <end position="1000"/>
    </location>
</feature>
<evidence type="ECO:0000256" key="3">
    <source>
        <dbReference type="PROSITE-ProRule" id="PRU00023"/>
    </source>
</evidence>
<dbReference type="Proteomes" id="UP001321760">
    <property type="component" value="Unassembled WGS sequence"/>
</dbReference>
<evidence type="ECO:0000313" key="5">
    <source>
        <dbReference type="EMBL" id="KAK4446190.1"/>
    </source>
</evidence>
<evidence type="ECO:0000256" key="1">
    <source>
        <dbReference type="ARBA" id="ARBA00022737"/>
    </source>
</evidence>
<name>A0AAV9GE12_9PEZI</name>
<gene>
    <name evidence="5" type="ORF">QBC34DRAFT_412091</name>
</gene>
<dbReference type="PROSITE" id="PS50088">
    <property type="entry name" value="ANK_REPEAT"/>
    <property type="match status" value="6"/>
</dbReference>
<dbReference type="SMART" id="SM00248">
    <property type="entry name" value="ANK"/>
    <property type="match status" value="14"/>
</dbReference>
<proteinExistence type="predicted"/>